<dbReference type="Proteomes" id="UP001209681">
    <property type="component" value="Unassembled WGS sequence"/>
</dbReference>
<keyword evidence="3" id="KW-1185">Reference proteome</keyword>
<evidence type="ECO:0000313" key="3">
    <source>
        <dbReference type="Proteomes" id="UP001209681"/>
    </source>
</evidence>
<sequence>MCASHIPEQKQAEEKRKGPVKPADNDSQPANNSEQIALIERALSGISQ</sequence>
<proteinExistence type="predicted"/>
<name>A0ABT3N5F0_9BACT</name>
<dbReference type="EMBL" id="JAPFPW010000001">
    <property type="protein sequence ID" value="MCW7752682.1"/>
    <property type="molecule type" value="Genomic_DNA"/>
</dbReference>
<accession>A0ABT3N5F0</accession>
<evidence type="ECO:0000313" key="2">
    <source>
        <dbReference type="EMBL" id="MCW7752682.1"/>
    </source>
</evidence>
<dbReference type="RefSeq" id="WP_265423545.1">
    <property type="nucleotide sequence ID" value="NZ_JAPFPW010000001.1"/>
</dbReference>
<gene>
    <name evidence="2" type="ORF">OOT00_01625</name>
</gene>
<comment type="caution">
    <text evidence="2">The sequence shown here is derived from an EMBL/GenBank/DDBJ whole genome shotgun (WGS) entry which is preliminary data.</text>
</comment>
<feature type="region of interest" description="Disordered" evidence="1">
    <location>
        <begin position="1"/>
        <end position="35"/>
    </location>
</feature>
<feature type="compositionally biased region" description="Basic and acidic residues" evidence="1">
    <location>
        <begin position="7"/>
        <end position="17"/>
    </location>
</feature>
<protein>
    <submittedName>
        <fullName evidence="2">Uncharacterized protein</fullName>
    </submittedName>
</protein>
<organism evidence="2 3">
    <name type="scientific">Desulfobotulus pelophilus</name>
    <dbReference type="NCBI Taxonomy" id="2823377"/>
    <lineage>
        <taxon>Bacteria</taxon>
        <taxon>Pseudomonadati</taxon>
        <taxon>Thermodesulfobacteriota</taxon>
        <taxon>Desulfobacteria</taxon>
        <taxon>Desulfobacterales</taxon>
        <taxon>Desulfobacteraceae</taxon>
        <taxon>Desulfobotulus</taxon>
    </lineage>
</organism>
<reference evidence="2 3" key="1">
    <citation type="submission" date="2022-11" db="EMBL/GenBank/DDBJ databases">
        <title>Desulfobotulus tamanensis H1 sp. nov. - anaerobic, alkaliphilic, sulphate reducing bacterium isolated from terrestrial mud volcano.</title>
        <authorList>
            <person name="Frolova A."/>
            <person name="Merkel A.Y."/>
            <person name="Slobodkin A.I."/>
        </authorList>
    </citation>
    <scope>NUCLEOTIDE SEQUENCE [LARGE SCALE GENOMIC DNA]</scope>
    <source>
        <strain evidence="2 3">H1</strain>
    </source>
</reference>
<evidence type="ECO:0000256" key="1">
    <source>
        <dbReference type="SAM" id="MobiDB-lite"/>
    </source>
</evidence>
<feature type="compositionally biased region" description="Polar residues" evidence="1">
    <location>
        <begin position="25"/>
        <end position="35"/>
    </location>
</feature>